<reference evidence="4 5" key="1">
    <citation type="journal article" date="2024" name="Commun. Biol.">
        <title>Comparative genomic analysis of thermophilic fungi reveals convergent evolutionary adaptations and gene losses.</title>
        <authorList>
            <person name="Steindorff A.S."/>
            <person name="Aguilar-Pontes M.V."/>
            <person name="Robinson A.J."/>
            <person name="Andreopoulos B."/>
            <person name="LaButti K."/>
            <person name="Kuo A."/>
            <person name="Mondo S."/>
            <person name="Riley R."/>
            <person name="Otillar R."/>
            <person name="Haridas S."/>
            <person name="Lipzen A."/>
            <person name="Grimwood J."/>
            <person name="Schmutz J."/>
            <person name="Clum A."/>
            <person name="Reid I.D."/>
            <person name="Moisan M.C."/>
            <person name="Butler G."/>
            <person name="Nguyen T.T.M."/>
            <person name="Dewar K."/>
            <person name="Conant G."/>
            <person name="Drula E."/>
            <person name="Henrissat B."/>
            <person name="Hansel C."/>
            <person name="Singer S."/>
            <person name="Hutchinson M.I."/>
            <person name="de Vries R.P."/>
            <person name="Natvig D.O."/>
            <person name="Powell A.J."/>
            <person name="Tsang A."/>
            <person name="Grigoriev I.V."/>
        </authorList>
    </citation>
    <scope>NUCLEOTIDE SEQUENCE [LARGE SCALE GENOMIC DNA]</scope>
    <source>
        <strain evidence="4 5">CBS 494.80</strain>
    </source>
</reference>
<dbReference type="InterPro" id="IPR050425">
    <property type="entry name" value="NAD(P)_dehydrat-like"/>
</dbReference>
<protein>
    <recommendedName>
        <fullName evidence="3">NAD-dependent epimerase/dehydratase domain-containing protein</fullName>
    </recommendedName>
</protein>
<dbReference type="InterPro" id="IPR001509">
    <property type="entry name" value="Epimerase_deHydtase"/>
</dbReference>
<dbReference type="PANTHER" id="PTHR10366">
    <property type="entry name" value="NAD DEPENDENT EPIMERASE/DEHYDRATASE"/>
    <property type="match status" value="1"/>
</dbReference>
<evidence type="ECO:0000313" key="5">
    <source>
        <dbReference type="Proteomes" id="UP001595075"/>
    </source>
</evidence>
<dbReference type="SUPFAM" id="SSF51735">
    <property type="entry name" value="NAD(P)-binding Rossmann-fold domains"/>
    <property type="match status" value="1"/>
</dbReference>
<proteinExistence type="inferred from homology"/>
<evidence type="ECO:0000259" key="3">
    <source>
        <dbReference type="Pfam" id="PF01370"/>
    </source>
</evidence>
<dbReference type="EMBL" id="JAZHXI010000006">
    <property type="protein sequence ID" value="KAL2070615.1"/>
    <property type="molecule type" value="Genomic_DNA"/>
</dbReference>
<feature type="domain" description="NAD-dependent epimerase/dehydratase" evidence="3">
    <location>
        <begin position="12"/>
        <end position="262"/>
    </location>
</feature>
<organism evidence="4 5">
    <name type="scientific">Oculimacula yallundae</name>
    <dbReference type="NCBI Taxonomy" id="86028"/>
    <lineage>
        <taxon>Eukaryota</taxon>
        <taxon>Fungi</taxon>
        <taxon>Dikarya</taxon>
        <taxon>Ascomycota</taxon>
        <taxon>Pezizomycotina</taxon>
        <taxon>Leotiomycetes</taxon>
        <taxon>Helotiales</taxon>
        <taxon>Ploettnerulaceae</taxon>
        <taxon>Oculimacula</taxon>
    </lineage>
</organism>
<name>A0ABR4CLD7_9HELO</name>
<comment type="caution">
    <text evidence="4">The sequence shown here is derived from an EMBL/GenBank/DDBJ whole genome shotgun (WGS) entry which is preliminary data.</text>
</comment>
<gene>
    <name evidence="4" type="ORF">VTL71DRAFT_13641</name>
</gene>
<dbReference type="Pfam" id="PF01370">
    <property type="entry name" value="Epimerase"/>
    <property type="match status" value="1"/>
</dbReference>
<dbReference type="Gene3D" id="3.40.50.720">
    <property type="entry name" value="NAD(P)-binding Rossmann-like Domain"/>
    <property type="match status" value="1"/>
</dbReference>
<comment type="similarity">
    <text evidence="2">Belongs to the NAD(P)-dependent epimerase/dehydratase family. Dihydroflavonol-4-reductase subfamily.</text>
</comment>
<accession>A0ABR4CLD7</accession>
<evidence type="ECO:0000313" key="4">
    <source>
        <dbReference type="EMBL" id="KAL2070615.1"/>
    </source>
</evidence>
<dbReference type="InterPro" id="IPR036291">
    <property type="entry name" value="NAD(P)-bd_dom_sf"/>
</dbReference>
<sequence length="345" mass="37398">MSTTTIPKGSTVLVTGVNGYLGMHVANQVLLDGYKVRGTVRDSEKAEWTQEHFDKTYGKGQFEVSIVQDLAKDGAFNELIKGCSGIIHVASDVTFSPDPNKVITPVVNGMDFLLRAATAQSSIKSFVYTSSSSALSLTRLNEQYKIHKDLWNEASVKAAWAPPPYNADRGGNVYAASKTQAEQKAWELLKSGEAKGFKFNSINPNYLLGRILHPKQNKSTGGAMLGLLQNSPEAIGFLKMIGPQWVVNVEDVAKLHVIALVDPSVSGERLLAYAEKMDYNSTISTLSKVVGADAVKNIEKVEEGEKDLSEVDVARTEELLRAAGLQGLKSFEQSLKECLDSAAAL</sequence>
<keyword evidence="5" id="KW-1185">Reference proteome</keyword>
<evidence type="ECO:0000256" key="1">
    <source>
        <dbReference type="ARBA" id="ARBA00023002"/>
    </source>
</evidence>
<dbReference type="PANTHER" id="PTHR10366:SF562">
    <property type="entry name" value="ALDEHYDE REDUCTASE II (AFU_ORTHOLOGUE AFUA_1G11360)"/>
    <property type="match status" value="1"/>
</dbReference>
<dbReference type="Proteomes" id="UP001595075">
    <property type="component" value="Unassembled WGS sequence"/>
</dbReference>
<evidence type="ECO:0000256" key="2">
    <source>
        <dbReference type="ARBA" id="ARBA00023445"/>
    </source>
</evidence>
<keyword evidence="1" id="KW-0560">Oxidoreductase</keyword>